<keyword evidence="1" id="KW-0732">Signal</keyword>
<gene>
    <name evidence="2" type="ORF">A9Q93_09310</name>
</gene>
<evidence type="ECO:0000313" key="2">
    <source>
        <dbReference type="EMBL" id="OUS13393.1"/>
    </source>
</evidence>
<dbReference type="AlphaFoldDB" id="A0A1Z8AST3"/>
<reference evidence="3" key="1">
    <citation type="journal article" date="2017" name="Proc. Natl. Acad. Sci. U.S.A.">
        <title>Simulation of Deepwater Horizon oil plume reveals substrate specialization within a complex community of hydrocarbon-degraders.</title>
        <authorList>
            <person name="Hu P."/>
            <person name="Dubinsky E.A."/>
            <person name="Probst A.J."/>
            <person name="Wang J."/>
            <person name="Sieber C.M.K."/>
            <person name="Tom L.M."/>
            <person name="Gardinali P."/>
            <person name="Banfield J.F."/>
            <person name="Atlas R.M."/>
            <person name="Andersen G.L."/>
        </authorList>
    </citation>
    <scope>NUCLEOTIDE SEQUENCE [LARGE SCALE GENOMIC DNA]</scope>
</reference>
<dbReference type="EMBL" id="MAAX01000144">
    <property type="protein sequence ID" value="OUS13393.1"/>
    <property type="molecule type" value="Genomic_DNA"/>
</dbReference>
<name>A0A1Z8AST3_9FLAO</name>
<accession>A0A1Z8AST3</accession>
<feature type="signal peptide" evidence="1">
    <location>
        <begin position="1"/>
        <end position="21"/>
    </location>
</feature>
<evidence type="ECO:0008006" key="4">
    <source>
        <dbReference type="Google" id="ProtNLM"/>
    </source>
</evidence>
<comment type="caution">
    <text evidence="2">The sequence shown here is derived from an EMBL/GenBank/DDBJ whole genome shotgun (WGS) entry which is preliminary data.</text>
</comment>
<dbReference type="RefSeq" id="WP_303687151.1">
    <property type="nucleotide sequence ID" value="NZ_CAJXYO010000040.1"/>
</dbReference>
<protein>
    <recommendedName>
        <fullName evidence="4">DUF4859 domain-containing protein</fullName>
    </recommendedName>
</protein>
<feature type="chain" id="PRO_5013210240" description="DUF4859 domain-containing protein" evidence="1">
    <location>
        <begin position="22"/>
        <end position="353"/>
    </location>
</feature>
<dbReference type="Proteomes" id="UP000196102">
    <property type="component" value="Unassembled WGS sequence"/>
</dbReference>
<proteinExistence type="predicted"/>
<evidence type="ECO:0000313" key="3">
    <source>
        <dbReference type="Proteomes" id="UP000196102"/>
    </source>
</evidence>
<dbReference type="PROSITE" id="PS51257">
    <property type="entry name" value="PROKAR_LIPOPROTEIN"/>
    <property type="match status" value="1"/>
</dbReference>
<sequence>MKYFLKSILVLCILLVSSCYYEDIDDLEKRQEIIEQDTTLYDYVESMAQDGANQDDVTCIKFIYPIGLYTVDANDVVRSLDVIVGNQAFFDFLNNLNPTDNISISYPIETTLSDGTIVSITNNEELLDSIESCIEQQEEIIRECDALLNDGQECIWKVGYSFNDTNDFLGAEFDGDGITYFEYGDDSDEGSWNSLFIEDQLFININLLDDTSIYGQRFNKNWRVEFWSPETMTLTTDNGEELIINRYCTPDDTDECFNLDFVACENNLTPGIADIILDDYTACIFEIMRLDETIDTIAYYENENDALTSSNAIDPNVIYNNTSLDQDFYVSITYGINNAVNLISISVSVESCP</sequence>
<organism evidence="2 3">
    <name type="scientific">Nonlabens dokdonensis</name>
    <dbReference type="NCBI Taxonomy" id="328515"/>
    <lineage>
        <taxon>Bacteria</taxon>
        <taxon>Pseudomonadati</taxon>
        <taxon>Bacteroidota</taxon>
        <taxon>Flavobacteriia</taxon>
        <taxon>Flavobacteriales</taxon>
        <taxon>Flavobacteriaceae</taxon>
        <taxon>Nonlabens</taxon>
    </lineage>
</organism>
<evidence type="ECO:0000256" key="1">
    <source>
        <dbReference type="SAM" id="SignalP"/>
    </source>
</evidence>